<evidence type="ECO:0000256" key="4">
    <source>
        <dbReference type="ARBA" id="ARBA00023239"/>
    </source>
</evidence>
<evidence type="ECO:0000256" key="3">
    <source>
        <dbReference type="ARBA" id="ARBA00022833"/>
    </source>
</evidence>
<name>A0ABV3SET8_9HYPH</name>
<evidence type="ECO:0000256" key="2">
    <source>
        <dbReference type="ARBA" id="ARBA00022723"/>
    </source>
</evidence>
<accession>A0ABV3SET8</accession>
<dbReference type="Pfam" id="PF04828">
    <property type="entry name" value="GFA"/>
    <property type="match status" value="1"/>
</dbReference>
<evidence type="ECO:0000256" key="1">
    <source>
        <dbReference type="ARBA" id="ARBA00005495"/>
    </source>
</evidence>
<dbReference type="EMBL" id="JBDPGJ010000001">
    <property type="protein sequence ID" value="MEX0405244.1"/>
    <property type="molecule type" value="Genomic_DNA"/>
</dbReference>
<organism evidence="6 7">
    <name type="scientific">Aquibium pacificus</name>
    <dbReference type="NCBI Taxonomy" id="3153579"/>
    <lineage>
        <taxon>Bacteria</taxon>
        <taxon>Pseudomonadati</taxon>
        <taxon>Pseudomonadota</taxon>
        <taxon>Alphaproteobacteria</taxon>
        <taxon>Hyphomicrobiales</taxon>
        <taxon>Phyllobacteriaceae</taxon>
        <taxon>Aquibium</taxon>
    </lineage>
</organism>
<protein>
    <submittedName>
        <fullName evidence="6">GFA family protein</fullName>
    </submittedName>
</protein>
<dbReference type="Gene3D" id="3.90.1590.10">
    <property type="entry name" value="glutathione-dependent formaldehyde- activating enzyme (gfa)"/>
    <property type="match status" value="1"/>
</dbReference>
<proteinExistence type="inferred from homology"/>
<evidence type="ECO:0000259" key="5">
    <source>
        <dbReference type="PROSITE" id="PS51891"/>
    </source>
</evidence>
<evidence type="ECO:0000313" key="7">
    <source>
        <dbReference type="Proteomes" id="UP001556692"/>
    </source>
</evidence>
<dbReference type="InterPro" id="IPR006913">
    <property type="entry name" value="CENP-V/GFA"/>
</dbReference>
<keyword evidence="3" id="KW-0862">Zinc</keyword>
<feature type="domain" description="CENP-V/GFA" evidence="5">
    <location>
        <begin position="4"/>
        <end position="118"/>
    </location>
</feature>
<dbReference type="SUPFAM" id="SSF51316">
    <property type="entry name" value="Mss4-like"/>
    <property type="match status" value="1"/>
</dbReference>
<sequence>MDEHRGACLCGAVRFRTEGPLRGVIYCHCSQCRKQTGHYYAATNVAGDRLEIEGAEDVTWYAASDFARRGFCRHCGSALFWKHNHSDIVSVMAGAFHAPTGLKGEAHIFVADKGDYYSIDDGLPQFAASPGVVVAGS</sequence>
<keyword evidence="2" id="KW-0479">Metal-binding</keyword>
<dbReference type="PANTHER" id="PTHR33337:SF40">
    <property type="entry name" value="CENP-V_GFA DOMAIN-CONTAINING PROTEIN-RELATED"/>
    <property type="match status" value="1"/>
</dbReference>
<comment type="caution">
    <text evidence="6">The sequence shown here is derived from an EMBL/GenBank/DDBJ whole genome shotgun (WGS) entry which is preliminary data.</text>
</comment>
<reference evidence="6 7" key="1">
    <citation type="submission" date="2024-05" db="EMBL/GenBank/DDBJ databases">
        <authorList>
            <person name="Jiang F."/>
        </authorList>
    </citation>
    <scope>NUCLEOTIDE SEQUENCE [LARGE SCALE GENOMIC DNA]</scope>
    <source>
        <strain evidence="6 7">LZ166</strain>
    </source>
</reference>
<keyword evidence="4" id="KW-0456">Lyase</keyword>
<comment type="similarity">
    <text evidence="1">Belongs to the Gfa family.</text>
</comment>
<evidence type="ECO:0000313" key="6">
    <source>
        <dbReference type="EMBL" id="MEX0405244.1"/>
    </source>
</evidence>
<keyword evidence="7" id="KW-1185">Reference proteome</keyword>
<dbReference type="InterPro" id="IPR011057">
    <property type="entry name" value="Mss4-like_sf"/>
</dbReference>
<dbReference type="Proteomes" id="UP001556692">
    <property type="component" value="Unassembled WGS sequence"/>
</dbReference>
<dbReference type="PROSITE" id="PS51891">
    <property type="entry name" value="CENP_V_GFA"/>
    <property type="match status" value="1"/>
</dbReference>
<dbReference type="PANTHER" id="PTHR33337">
    <property type="entry name" value="GFA DOMAIN-CONTAINING PROTEIN"/>
    <property type="match status" value="1"/>
</dbReference>
<gene>
    <name evidence="6" type="ORF">ABGN05_06160</name>
</gene>
<dbReference type="RefSeq" id="WP_367953083.1">
    <property type="nucleotide sequence ID" value="NZ_JBDPGJ010000001.1"/>
</dbReference>